<dbReference type="Gene3D" id="3.90.550.10">
    <property type="entry name" value="Spore Coat Polysaccharide Biosynthesis Protein SpsA, Chain A"/>
    <property type="match status" value="1"/>
</dbReference>
<evidence type="ECO:0000259" key="7">
    <source>
        <dbReference type="Pfam" id="PF00535"/>
    </source>
</evidence>
<dbReference type="EMBL" id="JAERTX010000013">
    <property type="protein sequence ID" value="MBM9461040.1"/>
    <property type="molecule type" value="Genomic_DNA"/>
</dbReference>
<keyword evidence="3" id="KW-1003">Cell membrane</keyword>
<evidence type="ECO:0000256" key="2">
    <source>
        <dbReference type="ARBA" id="ARBA00010488"/>
    </source>
</evidence>
<dbReference type="PANTHER" id="PTHR43685:SF2">
    <property type="entry name" value="GLYCOSYLTRANSFERASE 2-LIKE DOMAIN-CONTAINING PROTEIN"/>
    <property type="match status" value="1"/>
</dbReference>
<dbReference type="Proteomes" id="UP000663791">
    <property type="component" value="Unassembled WGS sequence"/>
</dbReference>
<evidence type="ECO:0000256" key="6">
    <source>
        <dbReference type="ARBA" id="ARBA00023136"/>
    </source>
</evidence>
<dbReference type="Pfam" id="PF00535">
    <property type="entry name" value="Glycos_transf_2"/>
    <property type="match status" value="1"/>
</dbReference>
<sequence length="854" mass="96646">MRFSVVVAAYNVARYLTDFCASIDAQTLPAEEFEVVVVDDGSTDSTLADVRAWAATTRVRVRVLTKANGGQSTARNLGVDTILAAEGGLVGGQWITFLDPDDVIHDDYLAKVAAFLDRHADVDMIATNRVMLDDASGKVTDTHPLRWMFRGGDSVRDLVRDRSYFHGSAPSAFFRSDVLDRTGLRFSDEVRPNFEDGHFSSHYLLAFEAPRVGFLQSAHYVYRKRRDSSSTLQQSLGDSRRYIDVLRHGYLEVLESAQERYGAAPEWLQNFIIYELHYYFTAYANSHGAATPPPDRLEEFHELMRRILEHVDPDVIRRCEQPTLAVEWRLAMMHAYRDEPWTEEAATIVDYDREQRLVKLSYRFTGPTPAEEFELRGELIEPPHAKTRVFEAHGRVMLSERTIWLPARQAVHVRLHGQSWPVQVQRPTVARTAVRRRNAARLEPGSHEVHPHAYVAPTDEQLRLLAAATRRVPRRAFADAWVLMDRVHDADDSGEHLFRWLRENRPEINAWFVLEKGTPDWRRLRKEGYGRRLVDYGSHRWKLLMLNAKHLISSHADEPIVHPPGLEFTAPRWRFTFLQHGVIKDDLSKWLNTKPIETFVTSTAGEYDSIVADGNTYKFSSREVVLTGLPRFDLVREAGAAVPPQERDLLLVAPTWRQWLVKPLAVGSQRRATAGEVLETEFVQQWLAFLRDPALAAAAKRQNLRIALLPHPNLASLAEQLDLPEGIEMFGFDGDVRKLFARAAVLVTDYSSMAFNAAYIDRPVVYFQFDADRVLGGAHVGRAGYFDYGRDGFGPVATDVAAAVEATVETIEHGRAPAAPYAERIAATFGQRDGRCRERVFEAIVASTQPGGRG</sequence>
<name>A0A938YAZ3_9ACTN</name>
<dbReference type="GO" id="GO:0005886">
    <property type="term" value="C:plasma membrane"/>
    <property type="evidence" value="ECO:0007669"/>
    <property type="project" value="UniProtKB-SubCell"/>
</dbReference>
<comment type="similarity">
    <text evidence="2">Belongs to the CDP-glycerol glycerophosphotransferase family.</text>
</comment>
<dbReference type="SUPFAM" id="SSF53448">
    <property type="entry name" value="Nucleotide-diphospho-sugar transferases"/>
    <property type="match status" value="1"/>
</dbReference>
<dbReference type="InterPro" id="IPR029044">
    <property type="entry name" value="Nucleotide-diphossugar_trans"/>
</dbReference>
<dbReference type="GO" id="GO:0047355">
    <property type="term" value="F:CDP-glycerol glycerophosphotransferase activity"/>
    <property type="evidence" value="ECO:0007669"/>
    <property type="project" value="InterPro"/>
</dbReference>
<dbReference type="CDD" id="cd00761">
    <property type="entry name" value="Glyco_tranf_GTA_type"/>
    <property type="match status" value="1"/>
</dbReference>
<dbReference type="SUPFAM" id="SSF53756">
    <property type="entry name" value="UDP-Glycosyltransferase/glycogen phosphorylase"/>
    <property type="match status" value="1"/>
</dbReference>
<dbReference type="InterPro" id="IPR043149">
    <property type="entry name" value="TagF_N"/>
</dbReference>
<accession>A0A938YAZ3</accession>
<dbReference type="Gene3D" id="3.40.50.12580">
    <property type="match status" value="1"/>
</dbReference>
<keyword evidence="4" id="KW-0808">Transferase</keyword>
<dbReference type="Gene3D" id="3.40.50.11820">
    <property type="match status" value="1"/>
</dbReference>
<keyword evidence="6" id="KW-0472">Membrane</keyword>
<proteinExistence type="inferred from homology"/>
<evidence type="ECO:0000313" key="9">
    <source>
        <dbReference type="Proteomes" id="UP000663791"/>
    </source>
</evidence>
<comment type="caution">
    <text evidence="8">The sequence shown here is derived from an EMBL/GenBank/DDBJ whole genome shotgun (WGS) entry which is preliminary data.</text>
</comment>
<evidence type="ECO:0000256" key="5">
    <source>
        <dbReference type="ARBA" id="ARBA00022944"/>
    </source>
</evidence>
<comment type="subcellular location">
    <subcellularLocation>
        <location evidence="1">Cell membrane</location>
        <topology evidence="1">Peripheral membrane protein</topology>
    </subcellularLocation>
</comment>
<evidence type="ECO:0000313" key="8">
    <source>
        <dbReference type="EMBL" id="MBM9461040.1"/>
    </source>
</evidence>
<keyword evidence="5" id="KW-0777">Teichoic acid biosynthesis</keyword>
<evidence type="ECO:0000256" key="3">
    <source>
        <dbReference type="ARBA" id="ARBA00022475"/>
    </source>
</evidence>
<evidence type="ECO:0000256" key="1">
    <source>
        <dbReference type="ARBA" id="ARBA00004202"/>
    </source>
</evidence>
<dbReference type="InterPro" id="IPR050834">
    <property type="entry name" value="Glycosyltransf_2"/>
</dbReference>
<dbReference type="PANTHER" id="PTHR43685">
    <property type="entry name" value="GLYCOSYLTRANSFERASE"/>
    <property type="match status" value="1"/>
</dbReference>
<dbReference type="InterPro" id="IPR001173">
    <property type="entry name" value="Glyco_trans_2-like"/>
</dbReference>
<dbReference type="InterPro" id="IPR007554">
    <property type="entry name" value="Glycerophosphate_synth"/>
</dbReference>
<dbReference type="AlphaFoldDB" id="A0A938YAZ3"/>
<dbReference type="RefSeq" id="WP_205292350.1">
    <property type="nucleotide sequence ID" value="NZ_CP074406.1"/>
</dbReference>
<dbReference type="GO" id="GO:0019350">
    <property type="term" value="P:teichoic acid biosynthetic process"/>
    <property type="evidence" value="ECO:0007669"/>
    <property type="project" value="UniProtKB-KW"/>
</dbReference>
<dbReference type="InterPro" id="IPR043148">
    <property type="entry name" value="TagF_C"/>
</dbReference>
<reference evidence="8" key="1">
    <citation type="submission" date="2021-01" db="EMBL/GenBank/DDBJ databases">
        <title>Novel species in genus Nocardioides.</title>
        <authorList>
            <person name="Zhang G."/>
        </authorList>
    </citation>
    <scope>NUCLEOTIDE SEQUENCE</scope>
    <source>
        <strain evidence="8">Zg-536</strain>
    </source>
</reference>
<evidence type="ECO:0000256" key="4">
    <source>
        <dbReference type="ARBA" id="ARBA00022679"/>
    </source>
</evidence>
<feature type="domain" description="Glycosyltransferase 2-like" evidence="7">
    <location>
        <begin position="4"/>
        <end position="181"/>
    </location>
</feature>
<organism evidence="8 9">
    <name type="scientific">Nocardioides faecalis</name>
    <dbReference type="NCBI Taxonomy" id="2803858"/>
    <lineage>
        <taxon>Bacteria</taxon>
        <taxon>Bacillati</taxon>
        <taxon>Actinomycetota</taxon>
        <taxon>Actinomycetes</taxon>
        <taxon>Propionibacteriales</taxon>
        <taxon>Nocardioidaceae</taxon>
        <taxon>Nocardioides</taxon>
    </lineage>
</organism>
<protein>
    <submittedName>
        <fullName evidence="8">CDP-glycerol glycerophosphotransferase family protein</fullName>
    </submittedName>
</protein>
<gene>
    <name evidence="8" type="ORF">JK386_14155</name>
</gene>
<dbReference type="Pfam" id="PF04464">
    <property type="entry name" value="Glyphos_transf"/>
    <property type="match status" value="1"/>
</dbReference>
<keyword evidence="9" id="KW-1185">Reference proteome</keyword>